<gene>
    <name evidence="2" type="ORF">QO192_15185</name>
</gene>
<sequence>MEEVRKPKNVSVPLKTAEVWTKNYRDDVSSNRPNKKVDSYLVNRETLEKVLELNTSKVRVYVGVNDKKQNTLIFVGAELEEKTAIYRDVFGTDESCVEGEDSDIVFDFSEPNPPGKGDNKSPLN</sequence>
<proteinExistence type="predicted"/>
<name>A0ABV4KG24_9FLAO</name>
<keyword evidence="3" id="KW-1185">Reference proteome</keyword>
<evidence type="ECO:0000313" key="2">
    <source>
        <dbReference type="EMBL" id="MEZ7516622.1"/>
    </source>
</evidence>
<feature type="region of interest" description="Disordered" evidence="1">
    <location>
        <begin position="104"/>
        <end position="124"/>
    </location>
</feature>
<dbReference type="EMBL" id="JASMRN010000016">
    <property type="protein sequence ID" value="MEZ7516622.1"/>
    <property type="molecule type" value="Genomic_DNA"/>
</dbReference>
<reference evidence="2 3" key="1">
    <citation type="submission" date="2023-05" db="EMBL/GenBank/DDBJ databases">
        <title>Adaptations of aquatic viruses from atmosphere-close ecosystems of the Central Arctic Ocean.</title>
        <authorList>
            <person name="Rahlff J."/>
            <person name="Holmfeldt K."/>
        </authorList>
    </citation>
    <scope>NUCLEOTIDE SEQUENCE [LARGE SCALE GENOMIC DNA]</scope>
    <source>
        <strain evidence="2 3">Arc14</strain>
    </source>
</reference>
<accession>A0ABV4KG24</accession>
<organism evidence="2 3">
    <name type="scientific">Flavobacterium frigidarium</name>
    <dbReference type="NCBI Taxonomy" id="99286"/>
    <lineage>
        <taxon>Bacteria</taxon>
        <taxon>Pseudomonadati</taxon>
        <taxon>Bacteroidota</taxon>
        <taxon>Flavobacteriia</taxon>
        <taxon>Flavobacteriales</taxon>
        <taxon>Flavobacteriaceae</taxon>
        <taxon>Flavobacterium</taxon>
    </lineage>
</organism>
<evidence type="ECO:0000256" key="1">
    <source>
        <dbReference type="SAM" id="MobiDB-lite"/>
    </source>
</evidence>
<dbReference type="RefSeq" id="WP_339654537.1">
    <property type="nucleotide sequence ID" value="NZ_CAXBLC010000004.1"/>
</dbReference>
<protein>
    <submittedName>
        <fullName evidence="2">Uncharacterized protein</fullName>
    </submittedName>
</protein>
<comment type="caution">
    <text evidence="2">The sequence shown here is derived from an EMBL/GenBank/DDBJ whole genome shotgun (WGS) entry which is preliminary data.</text>
</comment>
<dbReference type="Proteomes" id="UP001568894">
    <property type="component" value="Unassembled WGS sequence"/>
</dbReference>
<evidence type="ECO:0000313" key="3">
    <source>
        <dbReference type="Proteomes" id="UP001568894"/>
    </source>
</evidence>